<dbReference type="GO" id="GO:0005507">
    <property type="term" value="F:copper ion binding"/>
    <property type="evidence" value="ECO:0007669"/>
    <property type="project" value="TreeGrafter"/>
</dbReference>
<dbReference type="Pfam" id="PF02578">
    <property type="entry name" value="Cu-oxidase_4"/>
    <property type="match status" value="1"/>
</dbReference>
<evidence type="ECO:0000256" key="5">
    <source>
        <dbReference type="ARBA" id="ARBA00022801"/>
    </source>
</evidence>
<dbReference type="InterPro" id="IPR011324">
    <property type="entry name" value="Cytotoxic_necrot_fac-like_cat"/>
</dbReference>
<evidence type="ECO:0000313" key="11">
    <source>
        <dbReference type="EMBL" id="TMM47419.1"/>
    </source>
</evidence>
<evidence type="ECO:0000256" key="6">
    <source>
        <dbReference type="ARBA" id="ARBA00022833"/>
    </source>
</evidence>
<evidence type="ECO:0000256" key="4">
    <source>
        <dbReference type="ARBA" id="ARBA00022723"/>
    </source>
</evidence>
<dbReference type="GO" id="GO:0017061">
    <property type="term" value="F:S-methyl-5-thioadenosine phosphorylase activity"/>
    <property type="evidence" value="ECO:0007669"/>
    <property type="project" value="UniProtKB-EC"/>
</dbReference>
<dbReference type="EMBL" id="SZVP01000001">
    <property type="protein sequence ID" value="TMM47419.1"/>
    <property type="molecule type" value="Genomic_DNA"/>
</dbReference>
<keyword evidence="12" id="KW-1185">Reference proteome</keyword>
<comment type="caution">
    <text evidence="11">The sequence shown here is derived from an EMBL/GenBank/DDBJ whole genome shotgun (WGS) entry which is preliminary data.</text>
</comment>
<dbReference type="Gene3D" id="3.60.140.10">
    <property type="entry name" value="CNF1/YfiH-like putative cysteine hydrolases"/>
    <property type="match status" value="1"/>
</dbReference>
<dbReference type="RefSeq" id="WP_138619940.1">
    <property type="nucleotide sequence ID" value="NZ_SZVP01000001.1"/>
</dbReference>
<keyword evidence="3" id="KW-0808">Transferase</keyword>
<dbReference type="SUPFAM" id="SSF64438">
    <property type="entry name" value="CNF1/YfiH-like putative cysteine hydrolases"/>
    <property type="match status" value="1"/>
</dbReference>
<sequence length="287" mass="31841">MLKTNTCNNQNVNFTNAAFERVKWPSNLAQSLANKVIAVQTTRAGFDVATLDAQKKSCAEKTPYHHFNLGLHVGDNAERVNHNRQLVTQFINQQRLVDNQAIETIKIQWLEQVHGSDIVEVTAVNDHPITADASITREKNVALAIMTADCLPILLTDNEGKEVAAIHGGWRPLAGNIIAKTIHKMHSKPTALIAWLGPCIGHSAFEIGGEVKQAFVELNPMFHTAFLKQANGKYLADLQLIARLQLASLGVTAVAALEECTYQQTEKYYSYRKEKVTGRMATIICRR</sequence>
<evidence type="ECO:0000256" key="3">
    <source>
        <dbReference type="ARBA" id="ARBA00022679"/>
    </source>
</evidence>
<comment type="catalytic activity">
    <reaction evidence="1">
        <text>inosine + phosphate = alpha-D-ribose 1-phosphate + hypoxanthine</text>
        <dbReference type="Rhea" id="RHEA:27646"/>
        <dbReference type="ChEBI" id="CHEBI:17368"/>
        <dbReference type="ChEBI" id="CHEBI:17596"/>
        <dbReference type="ChEBI" id="CHEBI:43474"/>
        <dbReference type="ChEBI" id="CHEBI:57720"/>
        <dbReference type="EC" id="2.4.2.1"/>
    </reaction>
    <physiologicalReaction direction="left-to-right" evidence="1">
        <dbReference type="Rhea" id="RHEA:27647"/>
    </physiologicalReaction>
</comment>
<evidence type="ECO:0000256" key="1">
    <source>
        <dbReference type="ARBA" id="ARBA00000553"/>
    </source>
</evidence>
<dbReference type="GO" id="GO:0016787">
    <property type="term" value="F:hydrolase activity"/>
    <property type="evidence" value="ECO:0007669"/>
    <property type="project" value="UniProtKB-KW"/>
</dbReference>
<dbReference type="CDD" id="cd16833">
    <property type="entry name" value="YfiH"/>
    <property type="match status" value="1"/>
</dbReference>
<protein>
    <recommendedName>
        <fullName evidence="10">Purine nucleoside phosphorylase</fullName>
    </recommendedName>
</protein>
<dbReference type="PANTHER" id="PTHR30616:SF2">
    <property type="entry name" value="PURINE NUCLEOSIDE PHOSPHORYLASE LACC1"/>
    <property type="match status" value="1"/>
</dbReference>
<evidence type="ECO:0000256" key="8">
    <source>
        <dbReference type="ARBA" id="ARBA00048968"/>
    </source>
</evidence>
<dbReference type="Proteomes" id="UP000307702">
    <property type="component" value="Unassembled WGS sequence"/>
</dbReference>
<accession>A0A8H2JNZ0</accession>
<keyword evidence="4" id="KW-0479">Metal-binding</keyword>
<proteinExistence type="inferred from homology"/>
<name>A0A8H2JNZ0_9GAMM</name>
<reference evidence="11 12" key="1">
    <citation type="submission" date="2019-05" db="EMBL/GenBank/DDBJ databases">
        <title>Colwellia ponticola sp. nov., isolated from seawater.</title>
        <authorList>
            <person name="Yoon J.-H."/>
        </authorList>
    </citation>
    <scope>NUCLEOTIDE SEQUENCE [LARGE SCALE GENOMIC DNA]</scope>
    <source>
        <strain evidence="11 12">OISW-25</strain>
    </source>
</reference>
<comment type="catalytic activity">
    <reaction evidence="7">
        <text>adenosine + H2O + H(+) = inosine + NH4(+)</text>
        <dbReference type="Rhea" id="RHEA:24408"/>
        <dbReference type="ChEBI" id="CHEBI:15377"/>
        <dbReference type="ChEBI" id="CHEBI:15378"/>
        <dbReference type="ChEBI" id="CHEBI:16335"/>
        <dbReference type="ChEBI" id="CHEBI:17596"/>
        <dbReference type="ChEBI" id="CHEBI:28938"/>
        <dbReference type="EC" id="3.5.4.4"/>
    </reaction>
    <physiologicalReaction direction="left-to-right" evidence="7">
        <dbReference type="Rhea" id="RHEA:24409"/>
    </physiologicalReaction>
</comment>
<evidence type="ECO:0000313" key="12">
    <source>
        <dbReference type="Proteomes" id="UP000307702"/>
    </source>
</evidence>
<dbReference type="NCBIfam" id="TIGR00726">
    <property type="entry name" value="peptidoglycan editing factor PgeF"/>
    <property type="match status" value="1"/>
</dbReference>
<evidence type="ECO:0000256" key="9">
    <source>
        <dbReference type="ARBA" id="ARBA00049893"/>
    </source>
</evidence>
<evidence type="ECO:0000256" key="10">
    <source>
        <dbReference type="RuleBase" id="RU361274"/>
    </source>
</evidence>
<keyword evidence="6" id="KW-0862">Zinc</keyword>
<gene>
    <name evidence="11" type="primary">pgeF</name>
    <name evidence="11" type="ORF">FCS21_00010</name>
</gene>
<dbReference type="PANTHER" id="PTHR30616">
    <property type="entry name" value="UNCHARACTERIZED PROTEIN YFIH"/>
    <property type="match status" value="1"/>
</dbReference>
<dbReference type="OrthoDB" id="4279at2"/>
<dbReference type="AlphaFoldDB" id="A0A8H2JNZ0"/>
<keyword evidence="5" id="KW-0378">Hydrolase</keyword>
<dbReference type="InterPro" id="IPR003730">
    <property type="entry name" value="Cu_polyphenol_OxRdtase"/>
</dbReference>
<evidence type="ECO:0000256" key="2">
    <source>
        <dbReference type="ARBA" id="ARBA00007353"/>
    </source>
</evidence>
<evidence type="ECO:0000256" key="7">
    <source>
        <dbReference type="ARBA" id="ARBA00047989"/>
    </source>
</evidence>
<comment type="catalytic activity">
    <reaction evidence="8">
        <text>adenosine + phosphate = alpha-D-ribose 1-phosphate + adenine</text>
        <dbReference type="Rhea" id="RHEA:27642"/>
        <dbReference type="ChEBI" id="CHEBI:16335"/>
        <dbReference type="ChEBI" id="CHEBI:16708"/>
        <dbReference type="ChEBI" id="CHEBI:43474"/>
        <dbReference type="ChEBI" id="CHEBI:57720"/>
        <dbReference type="EC" id="2.4.2.1"/>
    </reaction>
    <physiologicalReaction direction="left-to-right" evidence="8">
        <dbReference type="Rhea" id="RHEA:27643"/>
    </physiologicalReaction>
</comment>
<comment type="similarity">
    <text evidence="2 10">Belongs to the purine nucleoside phosphorylase YfiH/LACC1 family.</text>
</comment>
<dbReference type="InterPro" id="IPR038371">
    <property type="entry name" value="Cu_polyphenol_OxRdtase_sf"/>
</dbReference>
<organism evidence="11 12">
    <name type="scientific">Colwellia ponticola</name>
    <dbReference type="NCBI Taxonomy" id="2304625"/>
    <lineage>
        <taxon>Bacteria</taxon>
        <taxon>Pseudomonadati</taxon>
        <taxon>Pseudomonadota</taxon>
        <taxon>Gammaproteobacteria</taxon>
        <taxon>Alteromonadales</taxon>
        <taxon>Colwelliaceae</taxon>
        <taxon>Colwellia</taxon>
    </lineage>
</organism>
<comment type="catalytic activity">
    <reaction evidence="9">
        <text>S-methyl-5'-thioadenosine + phosphate = 5-(methylsulfanyl)-alpha-D-ribose 1-phosphate + adenine</text>
        <dbReference type="Rhea" id="RHEA:11852"/>
        <dbReference type="ChEBI" id="CHEBI:16708"/>
        <dbReference type="ChEBI" id="CHEBI:17509"/>
        <dbReference type="ChEBI" id="CHEBI:43474"/>
        <dbReference type="ChEBI" id="CHEBI:58533"/>
        <dbReference type="EC" id="2.4.2.28"/>
    </reaction>
    <physiologicalReaction direction="left-to-right" evidence="9">
        <dbReference type="Rhea" id="RHEA:11853"/>
    </physiologicalReaction>
</comment>